<protein>
    <recommendedName>
        <fullName evidence="3">Secreted protein</fullName>
    </recommendedName>
</protein>
<gene>
    <name evidence="1" type="ORF">ILEXP_LOCUS31083</name>
</gene>
<sequence>MRVSVVSPFMGCPRILHWNALICILCYFKRAPGLGLLYQTNGHLKVEGFTNTDCASSPSGRRLTTKYCTF</sequence>
<dbReference type="PANTHER" id="PTHR11439">
    <property type="entry name" value="GAG-POL-RELATED RETROTRANSPOSON"/>
    <property type="match status" value="1"/>
</dbReference>
<accession>A0ABC8SZ63</accession>
<reference evidence="1 2" key="1">
    <citation type="submission" date="2024-02" db="EMBL/GenBank/DDBJ databases">
        <authorList>
            <person name="Vignale AGUSTIN F."/>
            <person name="Sosa J E."/>
            <person name="Modenutti C."/>
        </authorList>
    </citation>
    <scope>NUCLEOTIDE SEQUENCE [LARGE SCALE GENOMIC DNA]</scope>
</reference>
<dbReference type="Proteomes" id="UP001642360">
    <property type="component" value="Unassembled WGS sequence"/>
</dbReference>
<comment type="caution">
    <text evidence="1">The sequence shown here is derived from an EMBL/GenBank/DDBJ whole genome shotgun (WGS) entry which is preliminary data.</text>
</comment>
<proteinExistence type="predicted"/>
<name>A0ABC8SZ63_9AQUA</name>
<dbReference type="AlphaFoldDB" id="A0ABC8SZ63"/>
<keyword evidence="2" id="KW-1185">Reference proteome</keyword>
<dbReference type="EMBL" id="CAUOFW020003824">
    <property type="protein sequence ID" value="CAK9162233.1"/>
    <property type="molecule type" value="Genomic_DNA"/>
</dbReference>
<organism evidence="1 2">
    <name type="scientific">Ilex paraguariensis</name>
    <name type="common">yerba mate</name>
    <dbReference type="NCBI Taxonomy" id="185542"/>
    <lineage>
        <taxon>Eukaryota</taxon>
        <taxon>Viridiplantae</taxon>
        <taxon>Streptophyta</taxon>
        <taxon>Embryophyta</taxon>
        <taxon>Tracheophyta</taxon>
        <taxon>Spermatophyta</taxon>
        <taxon>Magnoliopsida</taxon>
        <taxon>eudicotyledons</taxon>
        <taxon>Gunneridae</taxon>
        <taxon>Pentapetalae</taxon>
        <taxon>asterids</taxon>
        <taxon>campanulids</taxon>
        <taxon>Aquifoliales</taxon>
        <taxon>Aquifoliaceae</taxon>
        <taxon>Ilex</taxon>
    </lineage>
</organism>
<dbReference type="PANTHER" id="PTHR11439:SF484">
    <property type="entry name" value="REVERSE TRANSCRIPTASE TY1_COPIA-TYPE DOMAIN-CONTAINING PROTEIN"/>
    <property type="match status" value="1"/>
</dbReference>
<evidence type="ECO:0000313" key="2">
    <source>
        <dbReference type="Proteomes" id="UP001642360"/>
    </source>
</evidence>
<evidence type="ECO:0000313" key="1">
    <source>
        <dbReference type="EMBL" id="CAK9162233.1"/>
    </source>
</evidence>
<evidence type="ECO:0008006" key="3">
    <source>
        <dbReference type="Google" id="ProtNLM"/>
    </source>
</evidence>